<dbReference type="Proteomes" id="UP000030554">
    <property type="component" value="Unassembled WGS sequence"/>
</dbReference>
<evidence type="ECO:0000256" key="1">
    <source>
        <dbReference type="ARBA" id="ARBA00023015"/>
    </source>
</evidence>
<organism evidence="5 6">
    <name type="scientific">Gallibacterium anatis 4895</name>
    <dbReference type="NCBI Taxonomy" id="1396510"/>
    <lineage>
        <taxon>Bacteria</taxon>
        <taxon>Pseudomonadati</taxon>
        <taxon>Pseudomonadota</taxon>
        <taxon>Gammaproteobacteria</taxon>
        <taxon>Pasteurellales</taxon>
        <taxon>Pasteurellaceae</taxon>
        <taxon>Gallibacterium</taxon>
    </lineage>
</organism>
<name>A0A0A3AGL8_9PAST</name>
<reference evidence="5 6" key="1">
    <citation type="submission" date="2014-07" db="EMBL/GenBank/DDBJ databases">
        <title>Chaperone-usher fimbriae in a diverse selection of Gallibacterium genomes.</title>
        <authorList>
            <person name="Kudirkiene E."/>
            <person name="Bager R.J."/>
            <person name="Johnson T.J."/>
            <person name="Bojesen A.M."/>
        </authorList>
    </citation>
    <scope>NUCLEOTIDE SEQUENCE [LARGE SCALE GENOMIC DNA]</scope>
    <source>
        <strain evidence="5 6">4895</strain>
    </source>
</reference>
<dbReference type="PROSITE" id="PS50937">
    <property type="entry name" value="HTH_MERR_2"/>
    <property type="match status" value="1"/>
</dbReference>
<dbReference type="Gene3D" id="1.10.1660.10">
    <property type="match status" value="1"/>
</dbReference>
<dbReference type="InterPro" id="IPR009061">
    <property type="entry name" value="DNA-bd_dom_put_sf"/>
</dbReference>
<dbReference type="EMBL" id="JPJQ01000044">
    <property type="protein sequence ID" value="KGQ60659.1"/>
    <property type="molecule type" value="Genomic_DNA"/>
</dbReference>
<evidence type="ECO:0000256" key="2">
    <source>
        <dbReference type="ARBA" id="ARBA00023125"/>
    </source>
</evidence>
<evidence type="ECO:0000256" key="3">
    <source>
        <dbReference type="ARBA" id="ARBA00023163"/>
    </source>
</evidence>
<dbReference type="InterPro" id="IPR000551">
    <property type="entry name" value="MerR-type_HTH_dom"/>
</dbReference>
<evidence type="ECO:0000313" key="5">
    <source>
        <dbReference type="EMBL" id="KGQ60659.1"/>
    </source>
</evidence>
<comment type="caution">
    <text evidence="5">The sequence shown here is derived from an EMBL/GenBank/DDBJ whole genome shotgun (WGS) entry which is preliminary data.</text>
</comment>
<keyword evidence="1" id="KW-0805">Transcription regulation</keyword>
<gene>
    <name evidence="5" type="ORF">IO48_09370</name>
</gene>
<proteinExistence type="predicted"/>
<sequence length="136" mass="15877">MKIHELSKLSGINQETIRYYEKTGLLPEPQRSSNGYRCYDQASLSLLKFIKSCRSLGFSLDDIKQLIQLRHKPTEHYHADQIILKQLEQVEQKIQQLLEIQTFLKQLSCQEEHNEDECKAISGLEEVGNIKVQNIY</sequence>
<evidence type="ECO:0000259" key="4">
    <source>
        <dbReference type="PROSITE" id="PS50937"/>
    </source>
</evidence>
<dbReference type="PANTHER" id="PTHR30204">
    <property type="entry name" value="REDOX-CYCLING DRUG-SENSING TRANSCRIPTIONAL ACTIVATOR SOXR"/>
    <property type="match status" value="1"/>
</dbReference>
<protein>
    <submittedName>
        <fullName evidence="5">MerR family transcriptional regulator</fullName>
    </submittedName>
</protein>
<dbReference type="InterPro" id="IPR047057">
    <property type="entry name" value="MerR_fam"/>
</dbReference>
<dbReference type="PRINTS" id="PR00040">
    <property type="entry name" value="HTHMERR"/>
</dbReference>
<evidence type="ECO:0000313" key="6">
    <source>
        <dbReference type="Proteomes" id="UP000030554"/>
    </source>
</evidence>
<dbReference type="AlphaFoldDB" id="A0A0A3AGL8"/>
<dbReference type="SUPFAM" id="SSF46955">
    <property type="entry name" value="Putative DNA-binding domain"/>
    <property type="match status" value="1"/>
</dbReference>
<feature type="domain" description="HTH merR-type" evidence="4">
    <location>
        <begin position="1"/>
        <end position="69"/>
    </location>
</feature>
<accession>A0A0A3AGL8</accession>
<dbReference type="RefSeq" id="WP_039164159.1">
    <property type="nucleotide sequence ID" value="NZ_JPJQ01000044.1"/>
</dbReference>
<dbReference type="GO" id="GO:0003700">
    <property type="term" value="F:DNA-binding transcription factor activity"/>
    <property type="evidence" value="ECO:0007669"/>
    <property type="project" value="InterPro"/>
</dbReference>
<keyword evidence="2" id="KW-0238">DNA-binding</keyword>
<dbReference type="PANTHER" id="PTHR30204:SF94">
    <property type="entry name" value="HEAVY METAL-DEPENDENT TRANSCRIPTIONAL REGULATOR HI_0293-RELATED"/>
    <property type="match status" value="1"/>
</dbReference>
<dbReference type="SMART" id="SM00422">
    <property type="entry name" value="HTH_MERR"/>
    <property type="match status" value="1"/>
</dbReference>
<dbReference type="Pfam" id="PF13411">
    <property type="entry name" value="MerR_1"/>
    <property type="match status" value="1"/>
</dbReference>
<keyword evidence="3" id="KW-0804">Transcription</keyword>
<dbReference type="GO" id="GO:0003677">
    <property type="term" value="F:DNA binding"/>
    <property type="evidence" value="ECO:0007669"/>
    <property type="project" value="UniProtKB-KW"/>
</dbReference>